<dbReference type="InterPro" id="IPR036259">
    <property type="entry name" value="MFS_trans_sf"/>
</dbReference>
<gene>
    <name evidence="9" type="ORF">Clopa_1134</name>
</gene>
<dbReference type="PRINTS" id="PR01035">
    <property type="entry name" value="TCRTETA"/>
</dbReference>
<dbReference type="GO" id="GO:0005886">
    <property type="term" value="C:plasma membrane"/>
    <property type="evidence" value="ECO:0007669"/>
    <property type="project" value="UniProtKB-SubCell"/>
</dbReference>
<organism evidence="9 10">
    <name type="scientific">Clostridium pasteurianum BC1</name>
    <dbReference type="NCBI Taxonomy" id="86416"/>
    <lineage>
        <taxon>Bacteria</taxon>
        <taxon>Bacillati</taxon>
        <taxon>Bacillota</taxon>
        <taxon>Clostridia</taxon>
        <taxon>Eubacteriales</taxon>
        <taxon>Clostridiaceae</taxon>
        <taxon>Clostridium</taxon>
    </lineage>
</organism>
<dbReference type="Gene3D" id="1.20.1250.20">
    <property type="entry name" value="MFS general substrate transporter like domains"/>
    <property type="match status" value="2"/>
</dbReference>
<dbReference type="Proteomes" id="UP000013523">
    <property type="component" value="Chromosome"/>
</dbReference>
<evidence type="ECO:0000259" key="8">
    <source>
        <dbReference type="PROSITE" id="PS50850"/>
    </source>
</evidence>
<feature type="transmembrane region" description="Helical" evidence="7">
    <location>
        <begin position="12"/>
        <end position="33"/>
    </location>
</feature>
<feature type="transmembrane region" description="Helical" evidence="7">
    <location>
        <begin position="45"/>
        <end position="65"/>
    </location>
</feature>
<keyword evidence="5 7" id="KW-1133">Transmembrane helix</keyword>
<feature type="transmembrane region" description="Helical" evidence="7">
    <location>
        <begin position="163"/>
        <end position="186"/>
    </location>
</feature>
<dbReference type="eggNOG" id="COG2814">
    <property type="taxonomic scope" value="Bacteria"/>
</dbReference>
<evidence type="ECO:0000256" key="4">
    <source>
        <dbReference type="ARBA" id="ARBA00022692"/>
    </source>
</evidence>
<reference evidence="9 10" key="1">
    <citation type="submission" date="2012-01" db="EMBL/GenBank/DDBJ databases">
        <title>Complete sequence of chromosome of Clostridium pasteurianum BC1.</title>
        <authorList>
            <consortium name="US DOE Joint Genome Institute"/>
            <person name="Lucas S."/>
            <person name="Han J."/>
            <person name="Lapidus A."/>
            <person name="Cheng J.-F."/>
            <person name="Goodwin L."/>
            <person name="Pitluck S."/>
            <person name="Peters L."/>
            <person name="Mikhailova N."/>
            <person name="Teshima H."/>
            <person name="Detter J.C."/>
            <person name="Han C."/>
            <person name="Tapia R."/>
            <person name="Land M."/>
            <person name="Hauser L."/>
            <person name="Kyrpides N."/>
            <person name="Ivanova N."/>
            <person name="Pagani I."/>
            <person name="Dunn J."/>
            <person name="Taghavi S."/>
            <person name="Francis A."/>
            <person name="van der Lelie D."/>
            <person name="Woyke T."/>
        </authorList>
    </citation>
    <scope>NUCLEOTIDE SEQUENCE [LARGE SCALE GENOMIC DNA]</scope>
    <source>
        <strain evidence="9 10">BC1</strain>
    </source>
</reference>
<dbReference type="GO" id="GO:0022857">
    <property type="term" value="F:transmembrane transporter activity"/>
    <property type="evidence" value="ECO:0007669"/>
    <property type="project" value="InterPro"/>
</dbReference>
<feature type="transmembrane region" description="Helical" evidence="7">
    <location>
        <begin position="136"/>
        <end position="157"/>
    </location>
</feature>
<keyword evidence="4 7" id="KW-0812">Transmembrane</keyword>
<feature type="transmembrane region" description="Helical" evidence="7">
    <location>
        <begin position="350"/>
        <end position="369"/>
    </location>
</feature>
<feature type="transmembrane region" description="Helical" evidence="7">
    <location>
        <begin position="316"/>
        <end position="338"/>
    </location>
</feature>
<feature type="domain" description="Major facilitator superfamily (MFS) profile" evidence="8">
    <location>
        <begin position="7"/>
        <end position="404"/>
    </location>
</feature>
<dbReference type="HOGENOM" id="CLU_001265_57_3_9"/>
<evidence type="ECO:0000313" key="9">
    <source>
        <dbReference type="EMBL" id="AGK96129.1"/>
    </source>
</evidence>
<keyword evidence="2" id="KW-0813">Transport</keyword>
<dbReference type="SUPFAM" id="SSF103473">
    <property type="entry name" value="MFS general substrate transporter"/>
    <property type="match status" value="1"/>
</dbReference>
<dbReference type="PANTHER" id="PTHR43414:SF6">
    <property type="entry name" value="MULTIDRUG RESISTANCE PROTEIN MDTG"/>
    <property type="match status" value="1"/>
</dbReference>
<feature type="transmembrane region" description="Helical" evidence="7">
    <location>
        <begin position="256"/>
        <end position="277"/>
    </location>
</feature>
<evidence type="ECO:0000256" key="6">
    <source>
        <dbReference type="ARBA" id="ARBA00023136"/>
    </source>
</evidence>
<dbReference type="InterPro" id="IPR020846">
    <property type="entry name" value="MFS_dom"/>
</dbReference>
<keyword evidence="6 7" id="KW-0472">Membrane</keyword>
<evidence type="ECO:0000256" key="3">
    <source>
        <dbReference type="ARBA" id="ARBA00022475"/>
    </source>
</evidence>
<comment type="subcellular location">
    <subcellularLocation>
        <location evidence="1">Cell membrane</location>
        <topology evidence="1">Multi-pass membrane protein</topology>
    </subcellularLocation>
</comment>
<dbReference type="InterPro" id="IPR011701">
    <property type="entry name" value="MFS"/>
</dbReference>
<evidence type="ECO:0000256" key="1">
    <source>
        <dbReference type="ARBA" id="ARBA00004651"/>
    </source>
</evidence>
<dbReference type="AlphaFoldDB" id="R4K6K0"/>
<dbReference type="PANTHER" id="PTHR43414">
    <property type="entry name" value="MULTIDRUG RESISTANCE PROTEIN MDTG"/>
    <property type="match status" value="1"/>
</dbReference>
<keyword evidence="3" id="KW-1003">Cell membrane</keyword>
<dbReference type="KEGG" id="cpas:Clopa_1134"/>
<feature type="transmembrane region" description="Helical" evidence="7">
    <location>
        <begin position="289"/>
        <end position="310"/>
    </location>
</feature>
<dbReference type="OrthoDB" id="85643at2"/>
<dbReference type="PATRIC" id="fig|86416.3.peg.1133"/>
<dbReference type="PROSITE" id="PS50850">
    <property type="entry name" value="MFS"/>
    <property type="match status" value="1"/>
</dbReference>
<proteinExistence type="predicted"/>
<dbReference type="Pfam" id="PF07690">
    <property type="entry name" value="MFS_1"/>
    <property type="match status" value="1"/>
</dbReference>
<protein>
    <submittedName>
        <fullName evidence="9">Arabinose efflux permease family protein</fullName>
    </submittedName>
</protein>
<feature type="transmembrane region" description="Helical" evidence="7">
    <location>
        <begin position="381"/>
        <end position="399"/>
    </location>
</feature>
<dbReference type="EMBL" id="CP003261">
    <property type="protein sequence ID" value="AGK96129.1"/>
    <property type="molecule type" value="Genomic_DNA"/>
</dbReference>
<keyword evidence="10" id="KW-1185">Reference proteome</keyword>
<dbReference type="InterPro" id="IPR001958">
    <property type="entry name" value="Tet-R_TetA/multi-R_MdtG-like"/>
</dbReference>
<name>R4K6K0_CLOPA</name>
<evidence type="ECO:0000256" key="5">
    <source>
        <dbReference type="ARBA" id="ARBA00022989"/>
    </source>
</evidence>
<accession>R4K6K0</accession>
<sequence length="412" mass="45174">MTVWKKNLAVCWMGSFTTSIGMSLVVPFLAFYIENLGVTNIKSVEQLSGIAFAITFLVASIMSPMWGKLSDKKGRKLVMMCTAIRLSLVSFGTAFAANVYMLIFFRVLQGLISGFIPSAMSFVAKETPESHTGWALATLTTGSMAGTLLGPILGGYLDELVGIRIVFFITAGFLFMSFLVVKLFLVENKGELNLKKQDSNSKKYKEKSIWDRVESRSFIIILLITTCIINTSNQSIEPIVSLYVRQLLNAAHIGSSHISIYSGIVMSATGFGILISASKIGRLGDKGSYFKVLSISIIISAVVFIPMAFVRNPWELMILRFALGIAQAGAMPAIATMLKKTSAKEISGTIFGYNQAAQFSGLVIGPLIGSQISSNFGFTHVFFFTAFLLMLNYILIIHTKKSNRERIQRLSL</sequence>
<evidence type="ECO:0000256" key="7">
    <source>
        <dbReference type="SAM" id="Phobius"/>
    </source>
</evidence>
<feature type="transmembrane region" description="Helical" evidence="7">
    <location>
        <begin position="77"/>
        <end position="97"/>
    </location>
</feature>
<dbReference type="STRING" id="86416.Clopa_1134"/>
<evidence type="ECO:0000313" key="10">
    <source>
        <dbReference type="Proteomes" id="UP000013523"/>
    </source>
</evidence>
<evidence type="ECO:0000256" key="2">
    <source>
        <dbReference type="ARBA" id="ARBA00022448"/>
    </source>
</evidence>